<evidence type="ECO:0000313" key="10">
    <source>
        <dbReference type="EMBL" id="BAD17561.1"/>
    </source>
</evidence>
<dbReference type="UniPathway" id="UPA00109">
    <property type="reaction ID" value="UER00183"/>
</dbReference>
<evidence type="ECO:0000256" key="8">
    <source>
        <dbReference type="SAM" id="Phobius"/>
    </source>
</evidence>
<reference evidence="11" key="4">
    <citation type="journal article" date="2008" name="Nucleic Acids Res.">
        <title>The rice annotation project database (RAP-DB): 2008 update.</title>
        <authorList>
            <consortium name="The rice annotation project (RAP)"/>
        </authorList>
    </citation>
    <scope>GENOME REANNOTATION</scope>
    <source>
        <strain evidence="11">cv. Nipponbare</strain>
    </source>
</reference>
<dbReference type="Pfam" id="PF00274">
    <property type="entry name" value="Glycolytic"/>
    <property type="match status" value="1"/>
</dbReference>
<dbReference type="Proteomes" id="UP000000763">
    <property type="component" value="Chromosome 9"/>
</dbReference>
<evidence type="ECO:0000256" key="6">
    <source>
        <dbReference type="ARBA" id="ARBA00023239"/>
    </source>
</evidence>
<reference evidence="9" key="2">
    <citation type="submission" date="2002-10" db="EMBL/GenBank/DDBJ databases">
        <title>Oryza sativa nipponbare(GA3) genomic DNA, chromosome 9, BAC clone:OJ1134_E08.</title>
        <authorList>
            <person name="Sasaki T."/>
            <person name="Matsumoto T."/>
            <person name="Hattori M."/>
            <person name="Sakaki Y."/>
            <person name="Katayose Y."/>
        </authorList>
    </citation>
    <scope>NUCLEOTIDE SEQUENCE</scope>
</reference>
<evidence type="ECO:0000313" key="9">
    <source>
        <dbReference type="EMBL" id="BAD16492.1"/>
    </source>
</evidence>
<keyword evidence="8" id="KW-0812">Transmembrane</keyword>
<feature type="compositionally biased region" description="Basic residues" evidence="7">
    <location>
        <begin position="63"/>
        <end position="78"/>
    </location>
</feature>
<comment type="pathway">
    <text evidence="2">Carbohydrate degradation; glycolysis; D-glyceraldehyde 3-phosphate and glycerone phosphate from D-glucose: step 4/4.</text>
</comment>
<dbReference type="SUPFAM" id="SSF51569">
    <property type="entry name" value="Aldolase"/>
    <property type="match status" value="1"/>
</dbReference>
<organism evidence="9 11">
    <name type="scientific">Oryza sativa subsp. japonica</name>
    <name type="common">Rice</name>
    <dbReference type="NCBI Taxonomy" id="39947"/>
    <lineage>
        <taxon>Eukaryota</taxon>
        <taxon>Viridiplantae</taxon>
        <taxon>Streptophyta</taxon>
        <taxon>Embryophyta</taxon>
        <taxon>Tracheophyta</taxon>
        <taxon>Spermatophyta</taxon>
        <taxon>Magnoliopsida</taxon>
        <taxon>Liliopsida</taxon>
        <taxon>Poales</taxon>
        <taxon>Poaceae</taxon>
        <taxon>BOP clade</taxon>
        <taxon>Oryzoideae</taxon>
        <taxon>Oryzeae</taxon>
        <taxon>Oryzinae</taxon>
        <taxon>Oryza</taxon>
        <taxon>Oryza sativa</taxon>
    </lineage>
</organism>
<dbReference type="EC" id="4.1.2.13" evidence="4"/>
<dbReference type="EMBL" id="AP005860">
    <property type="protein sequence ID" value="BAD16492.1"/>
    <property type="molecule type" value="Genomic_DNA"/>
</dbReference>
<protein>
    <recommendedName>
        <fullName evidence="4">fructose-bisphosphate aldolase</fullName>
        <ecNumber evidence="4">4.1.2.13</ecNumber>
    </recommendedName>
</protein>
<evidence type="ECO:0000256" key="3">
    <source>
        <dbReference type="ARBA" id="ARBA00010387"/>
    </source>
</evidence>
<evidence type="ECO:0000256" key="5">
    <source>
        <dbReference type="ARBA" id="ARBA00023152"/>
    </source>
</evidence>
<accession>Q6YUN3</accession>
<feature type="transmembrane region" description="Helical" evidence="8">
    <location>
        <begin position="21"/>
        <end position="44"/>
    </location>
</feature>
<evidence type="ECO:0000256" key="1">
    <source>
        <dbReference type="ARBA" id="ARBA00000441"/>
    </source>
</evidence>
<evidence type="ECO:0000256" key="2">
    <source>
        <dbReference type="ARBA" id="ARBA00004714"/>
    </source>
</evidence>
<evidence type="ECO:0000256" key="4">
    <source>
        <dbReference type="ARBA" id="ARBA00013068"/>
    </source>
</evidence>
<keyword evidence="5" id="KW-0324">Glycolysis</keyword>
<dbReference type="GO" id="GO:0004332">
    <property type="term" value="F:fructose-bisphosphate aldolase activity"/>
    <property type="evidence" value="ECO:0007669"/>
    <property type="project" value="UniProtKB-EC"/>
</dbReference>
<comment type="catalytic activity">
    <reaction evidence="1">
        <text>beta-D-fructose 1,6-bisphosphate = D-glyceraldehyde 3-phosphate + dihydroxyacetone phosphate</text>
        <dbReference type="Rhea" id="RHEA:14729"/>
        <dbReference type="ChEBI" id="CHEBI:32966"/>
        <dbReference type="ChEBI" id="CHEBI:57642"/>
        <dbReference type="ChEBI" id="CHEBI:59776"/>
        <dbReference type="EC" id="4.1.2.13"/>
    </reaction>
</comment>
<feature type="region of interest" description="Disordered" evidence="7">
    <location>
        <begin position="1"/>
        <end position="22"/>
    </location>
</feature>
<evidence type="ECO:0000313" key="11">
    <source>
        <dbReference type="Proteomes" id="UP000000763"/>
    </source>
</evidence>
<sequence length="225" mass="23665">MGGENCRGGGERRRSGGRRRAGGGNAAIRILVAATVAAFFFASFRTPPGGGGGRGEEEEGSRATRRKVQTGTERRRRTASTSDAATPRLWVRSTEGSDSQRCRHARESAEVAAAALLPSLVLVATGRPSSPCSPQPASKPSQLANTNAQGVARYTIICQENGLVPIVGPEILVDGEHGIEVCTEVTERVLAACYKVLSDHVLLEGTTLSISDTTKIATVFVCDLC</sequence>
<dbReference type="InterPro" id="IPR013785">
    <property type="entry name" value="Aldolase_TIM"/>
</dbReference>
<dbReference type="GO" id="GO:0006096">
    <property type="term" value="P:glycolytic process"/>
    <property type="evidence" value="ECO:0007669"/>
    <property type="project" value="UniProtKB-UniPathway"/>
</dbReference>
<dbReference type="InterPro" id="IPR000741">
    <property type="entry name" value="FBA_I"/>
</dbReference>
<name>Q6YUN3_ORYSJ</name>
<gene>
    <name evidence="9" type="ORF">OJ1134_E08.13</name>
    <name evidence="10" type="ORF">P0646B04.52</name>
</gene>
<feature type="compositionally biased region" description="Low complexity" evidence="7">
    <location>
        <begin position="79"/>
        <end position="88"/>
    </location>
</feature>
<reference evidence="11" key="3">
    <citation type="journal article" date="2005" name="Nature">
        <title>The map-based sequence of the rice genome.</title>
        <authorList>
            <consortium name="International rice genome sequencing project (IRGSP)"/>
            <person name="Matsumoto T."/>
            <person name="Wu J."/>
            <person name="Kanamori H."/>
            <person name="Katayose Y."/>
            <person name="Fujisawa M."/>
            <person name="Namiki N."/>
            <person name="Mizuno H."/>
            <person name="Yamamoto K."/>
            <person name="Antonio B.A."/>
            <person name="Baba T."/>
            <person name="Sakata K."/>
            <person name="Nagamura Y."/>
            <person name="Aoki H."/>
            <person name="Arikawa K."/>
            <person name="Arita K."/>
            <person name="Bito T."/>
            <person name="Chiden Y."/>
            <person name="Fujitsuka N."/>
            <person name="Fukunaka R."/>
            <person name="Hamada M."/>
            <person name="Harada C."/>
            <person name="Hayashi A."/>
            <person name="Hijishita S."/>
            <person name="Honda M."/>
            <person name="Hosokawa S."/>
            <person name="Ichikawa Y."/>
            <person name="Idonuma A."/>
            <person name="Iijima M."/>
            <person name="Ikeda M."/>
            <person name="Ikeno M."/>
            <person name="Ito K."/>
            <person name="Ito S."/>
            <person name="Ito T."/>
            <person name="Ito Y."/>
            <person name="Ito Y."/>
            <person name="Iwabuchi A."/>
            <person name="Kamiya K."/>
            <person name="Karasawa W."/>
            <person name="Kurita K."/>
            <person name="Katagiri S."/>
            <person name="Kikuta A."/>
            <person name="Kobayashi H."/>
            <person name="Kobayashi N."/>
            <person name="Machita K."/>
            <person name="Maehara T."/>
            <person name="Masukawa M."/>
            <person name="Mizubayashi T."/>
            <person name="Mukai Y."/>
            <person name="Nagasaki H."/>
            <person name="Nagata Y."/>
            <person name="Naito S."/>
            <person name="Nakashima M."/>
            <person name="Nakama Y."/>
            <person name="Nakamichi Y."/>
            <person name="Nakamura M."/>
            <person name="Meguro A."/>
            <person name="Negishi M."/>
            <person name="Ohta I."/>
            <person name="Ohta T."/>
            <person name="Okamoto M."/>
            <person name="Ono N."/>
            <person name="Saji S."/>
            <person name="Sakaguchi M."/>
            <person name="Sakai K."/>
            <person name="Shibata M."/>
            <person name="Shimokawa T."/>
            <person name="Song J."/>
            <person name="Takazaki Y."/>
            <person name="Terasawa K."/>
            <person name="Tsugane M."/>
            <person name="Tsuji K."/>
            <person name="Ueda S."/>
            <person name="Waki K."/>
            <person name="Yamagata H."/>
            <person name="Yamamoto M."/>
            <person name="Yamamoto S."/>
            <person name="Yamane H."/>
            <person name="Yoshiki S."/>
            <person name="Yoshihara R."/>
            <person name="Yukawa K."/>
            <person name="Zhong H."/>
            <person name="Yano M."/>
            <person name="Yuan Q."/>
            <person name="Ouyang S."/>
            <person name="Liu J."/>
            <person name="Jones K.M."/>
            <person name="Gansberger K."/>
            <person name="Moffat K."/>
            <person name="Hill J."/>
            <person name="Bera J."/>
            <person name="Fadrosh D."/>
            <person name="Jin S."/>
            <person name="Johri S."/>
            <person name="Kim M."/>
            <person name="Overton L."/>
            <person name="Reardon M."/>
            <person name="Tsitrin T."/>
            <person name="Vuong H."/>
            <person name="Weaver B."/>
            <person name="Ciecko A."/>
            <person name="Tallon L."/>
            <person name="Jackson J."/>
            <person name="Pai G."/>
            <person name="Aken S.V."/>
            <person name="Utterback T."/>
            <person name="Reidmuller S."/>
            <person name="Feldblyum T."/>
            <person name="Hsiao J."/>
            <person name="Zismann V."/>
            <person name="Iobst S."/>
            <person name="de Vazeille A.R."/>
            <person name="Buell C.R."/>
            <person name="Ying K."/>
            <person name="Li Y."/>
            <person name="Lu T."/>
            <person name="Huang Y."/>
            <person name="Zhao Q."/>
            <person name="Feng Q."/>
            <person name="Zhang L."/>
            <person name="Zhu J."/>
            <person name="Weng Q."/>
            <person name="Mu J."/>
            <person name="Lu Y."/>
            <person name="Fan D."/>
            <person name="Liu Y."/>
            <person name="Guan J."/>
            <person name="Zhang Y."/>
            <person name="Yu S."/>
            <person name="Liu X."/>
            <person name="Zhang Y."/>
            <person name="Hong G."/>
            <person name="Han B."/>
            <person name="Choisne N."/>
            <person name="Demange N."/>
            <person name="Orjeda G."/>
            <person name="Samain S."/>
            <person name="Cattolico L."/>
            <person name="Pelletier E."/>
            <person name="Couloux A."/>
            <person name="Segurens B."/>
            <person name="Wincker P."/>
            <person name="D'Hont A."/>
            <person name="Scarpelli C."/>
            <person name="Weissenbach J."/>
            <person name="Salanoubat M."/>
            <person name="Quetier F."/>
            <person name="Yu Y."/>
            <person name="Kim H.R."/>
            <person name="Rambo T."/>
            <person name="Currie J."/>
            <person name="Collura K."/>
            <person name="Luo M."/>
            <person name="Yang T."/>
            <person name="Ammiraju J.S.S."/>
            <person name="Engler F."/>
            <person name="Soderlund C."/>
            <person name="Wing R.A."/>
            <person name="Palmer L.E."/>
            <person name="de la Bastide M."/>
            <person name="Spiegel L."/>
            <person name="Nascimento L."/>
            <person name="Zutavern T."/>
            <person name="O'Shaughnessy A."/>
            <person name="Dike S."/>
            <person name="Dedhia N."/>
            <person name="Preston R."/>
            <person name="Balija V."/>
            <person name="McCombie W.R."/>
            <person name="Chow T."/>
            <person name="Chen H."/>
            <person name="Chung M."/>
            <person name="Chen C."/>
            <person name="Shaw J."/>
            <person name="Wu H."/>
            <person name="Hsiao K."/>
            <person name="Chao Y."/>
            <person name="Chu M."/>
            <person name="Cheng C."/>
            <person name="Hour A."/>
            <person name="Lee P."/>
            <person name="Lin S."/>
            <person name="Lin Y."/>
            <person name="Liou J."/>
            <person name="Liu S."/>
            <person name="Hsing Y."/>
            <person name="Raghuvanshi S."/>
            <person name="Mohanty A."/>
            <person name="Bharti A.K."/>
            <person name="Gaur A."/>
            <person name="Gupta V."/>
            <person name="Kumar D."/>
            <person name="Ravi V."/>
            <person name="Vij S."/>
            <person name="Kapur A."/>
            <person name="Khurana P."/>
            <person name="Khurana P."/>
            <person name="Khurana J.P."/>
            <person name="Tyagi A.K."/>
            <person name="Gaikwad K."/>
            <person name="Singh A."/>
            <person name="Dalal V."/>
            <person name="Srivastava S."/>
            <person name="Dixit A."/>
            <person name="Pal A.K."/>
            <person name="Ghazi I.A."/>
            <person name="Yadav M."/>
            <person name="Pandit A."/>
            <person name="Bhargava A."/>
            <person name="Sureshbabu K."/>
            <person name="Batra K."/>
            <person name="Sharma T.R."/>
            <person name="Mohapatra T."/>
            <person name="Singh N.K."/>
            <person name="Messing J."/>
            <person name="Nelson A.B."/>
            <person name="Fuks G."/>
            <person name="Kavchok S."/>
            <person name="Keizer G."/>
            <person name="Linton E."/>
            <person name="Llaca V."/>
            <person name="Song R."/>
            <person name="Tanyolac B."/>
            <person name="Young S."/>
            <person name="Ho-Il K."/>
            <person name="Hahn J.H."/>
            <person name="Sangsakoo G."/>
            <person name="Vanavichit A."/>
            <person name="de Mattos Luiz.A.T."/>
            <person name="Zimmer P.D."/>
            <person name="Malone G."/>
            <person name="Dellagostin O."/>
            <person name="de Oliveira A.C."/>
            <person name="Bevan M."/>
            <person name="Bancroft I."/>
            <person name="Minx P."/>
            <person name="Cordum H."/>
            <person name="Wilson R."/>
            <person name="Cheng Z."/>
            <person name="Jin W."/>
            <person name="Jiang J."/>
            <person name="Leong S.A."/>
            <person name="Iwama H."/>
            <person name="Gojobori T."/>
            <person name="Itoh T."/>
            <person name="Niimura Y."/>
            <person name="Fujii Y."/>
            <person name="Habara T."/>
            <person name="Sakai H."/>
            <person name="Sato Y."/>
            <person name="Wilson G."/>
            <person name="Kumar K."/>
            <person name="McCouch S."/>
            <person name="Juretic N."/>
            <person name="Hoen D."/>
            <person name="Wright S."/>
            <person name="Bruskiewich R."/>
            <person name="Bureau T."/>
            <person name="Miyao A."/>
            <person name="Hirochika H."/>
            <person name="Nishikawa T."/>
            <person name="Kadowaki K."/>
            <person name="Sugiura M."/>
            <person name="Burr B."/>
            <person name="Sasaki T."/>
        </authorList>
    </citation>
    <scope>NUCLEOTIDE SEQUENCE [LARGE SCALE GENOMIC DNA]</scope>
    <source>
        <strain evidence="11">cv. Nipponbare</strain>
    </source>
</reference>
<reference evidence="10" key="1">
    <citation type="submission" date="2002-09" db="EMBL/GenBank/DDBJ databases">
        <title>Oryza sativa nipponbare(GA3) genomic DNA, chromosome 9, PAC clone:P0646B04.</title>
        <authorList>
            <person name="Sasaki T."/>
            <person name="Matsumoto T."/>
            <person name="Katayose Y."/>
        </authorList>
    </citation>
    <scope>NUCLEOTIDE SEQUENCE</scope>
</reference>
<dbReference type="PANTHER" id="PTHR11627">
    <property type="entry name" value="FRUCTOSE-BISPHOSPHATE ALDOLASE"/>
    <property type="match status" value="1"/>
</dbReference>
<dbReference type="PlantReactome" id="R-OSA-1119519">
    <property type="pathway name" value="Calvin cycle"/>
</dbReference>
<dbReference type="Gene3D" id="3.20.20.70">
    <property type="entry name" value="Aldolase class I"/>
    <property type="match status" value="1"/>
</dbReference>
<dbReference type="AlphaFoldDB" id="Q6YUN3"/>
<comment type="similarity">
    <text evidence="3">Belongs to the class I fructose-bisphosphate aldolase family.</text>
</comment>
<proteinExistence type="inferred from homology"/>
<evidence type="ECO:0000256" key="7">
    <source>
        <dbReference type="SAM" id="MobiDB-lite"/>
    </source>
</evidence>
<dbReference type="EMBL" id="AP005709">
    <property type="protein sequence ID" value="BAD17561.1"/>
    <property type="molecule type" value="Genomic_DNA"/>
</dbReference>
<keyword evidence="8" id="KW-1133">Transmembrane helix</keyword>
<keyword evidence="6" id="KW-0456">Lyase</keyword>
<keyword evidence="8" id="KW-0472">Membrane</keyword>
<feature type="region of interest" description="Disordered" evidence="7">
    <location>
        <begin position="45"/>
        <end position="88"/>
    </location>
</feature>